<protein>
    <recommendedName>
        <fullName evidence="3">Encoded protein</fullName>
    </recommendedName>
</protein>
<dbReference type="Proteomes" id="UP000815325">
    <property type="component" value="Unassembled WGS sequence"/>
</dbReference>
<reference evidence="1" key="1">
    <citation type="submission" date="2017-08" db="EMBL/GenBank/DDBJ databases">
        <authorList>
            <person name="Polle J.E."/>
            <person name="Barry K."/>
            <person name="Cushman J."/>
            <person name="Schmutz J."/>
            <person name="Tran D."/>
            <person name="Hathwaick L.T."/>
            <person name="Yim W.C."/>
            <person name="Jenkins J."/>
            <person name="Mckie-Krisberg Z.M."/>
            <person name="Prochnik S."/>
            <person name="Lindquist E."/>
            <person name="Dockter R.B."/>
            <person name="Adam C."/>
            <person name="Molina H."/>
            <person name="Bunkerborg J."/>
            <person name="Jin E."/>
            <person name="Buchheim M."/>
            <person name="Magnuson J."/>
        </authorList>
    </citation>
    <scope>NUCLEOTIDE SEQUENCE</scope>
    <source>
        <strain evidence="1">CCAP 19/18</strain>
    </source>
</reference>
<gene>
    <name evidence="1" type="ORF">DUNSADRAFT_12335</name>
</gene>
<name>A0ABQ7GBI3_DUNSA</name>
<evidence type="ECO:0008006" key="3">
    <source>
        <dbReference type="Google" id="ProtNLM"/>
    </source>
</evidence>
<organism evidence="1 2">
    <name type="scientific">Dunaliella salina</name>
    <name type="common">Green alga</name>
    <name type="synonym">Protococcus salinus</name>
    <dbReference type="NCBI Taxonomy" id="3046"/>
    <lineage>
        <taxon>Eukaryota</taxon>
        <taxon>Viridiplantae</taxon>
        <taxon>Chlorophyta</taxon>
        <taxon>core chlorophytes</taxon>
        <taxon>Chlorophyceae</taxon>
        <taxon>CS clade</taxon>
        <taxon>Chlamydomonadales</taxon>
        <taxon>Dunaliellaceae</taxon>
        <taxon>Dunaliella</taxon>
    </lineage>
</organism>
<comment type="caution">
    <text evidence="1">The sequence shown here is derived from an EMBL/GenBank/DDBJ whole genome shotgun (WGS) entry which is preliminary data.</text>
</comment>
<evidence type="ECO:0000313" key="2">
    <source>
        <dbReference type="Proteomes" id="UP000815325"/>
    </source>
</evidence>
<sequence length="165" mass="19235">MSTTRSRCKPPHHNFSTRKLFWFDEKECKHMKREFSQAVKSGVAWNACRQLHGNTKPRCNDLSEDSLKLVQAIFYRIDPSKHTLLQKQPIRHITPVLWQQHLSTVFRRPTHNSSNLCQDTNEHTTSLRHNHSSSASYQSLPILFPGELGFFWQSCCMLTKAQPCQ</sequence>
<keyword evidence="2" id="KW-1185">Reference proteome</keyword>
<proteinExistence type="predicted"/>
<accession>A0ABQ7GBI3</accession>
<dbReference type="EMBL" id="MU069907">
    <property type="protein sequence ID" value="KAF5831972.1"/>
    <property type="molecule type" value="Genomic_DNA"/>
</dbReference>
<evidence type="ECO:0000313" key="1">
    <source>
        <dbReference type="EMBL" id="KAF5831972.1"/>
    </source>
</evidence>